<accession>A0A9W8ZE59</accession>
<feature type="region of interest" description="Disordered" evidence="1">
    <location>
        <begin position="54"/>
        <end position="73"/>
    </location>
</feature>
<proteinExistence type="predicted"/>
<evidence type="ECO:0000256" key="1">
    <source>
        <dbReference type="SAM" id="MobiDB-lite"/>
    </source>
</evidence>
<dbReference type="OrthoDB" id="2906425at2759"/>
<feature type="compositionally biased region" description="Acidic residues" evidence="1">
    <location>
        <begin position="61"/>
        <end position="73"/>
    </location>
</feature>
<dbReference type="SUPFAM" id="SSF56112">
    <property type="entry name" value="Protein kinase-like (PK-like)"/>
    <property type="match status" value="1"/>
</dbReference>
<keyword evidence="3" id="KW-1185">Reference proteome</keyword>
<evidence type="ECO:0000313" key="3">
    <source>
        <dbReference type="Proteomes" id="UP001140510"/>
    </source>
</evidence>
<protein>
    <submittedName>
        <fullName evidence="2">Uncharacterized protein</fullName>
    </submittedName>
</protein>
<gene>
    <name evidence="2" type="ORF">N0V91_004686</name>
</gene>
<evidence type="ECO:0000313" key="2">
    <source>
        <dbReference type="EMBL" id="KAJ4406234.1"/>
    </source>
</evidence>
<dbReference type="Gene3D" id="3.90.1200.10">
    <property type="match status" value="1"/>
</dbReference>
<comment type="caution">
    <text evidence="2">The sequence shown here is derived from an EMBL/GenBank/DDBJ whole genome shotgun (WGS) entry which is preliminary data.</text>
</comment>
<dbReference type="AlphaFoldDB" id="A0A9W8ZE59"/>
<reference evidence="2" key="1">
    <citation type="submission" date="2022-10" db="EMBL/GenBank/DDBJ databases">
        <title>Tapping the CABI collections for fungal endophytes: first genome assemblies for Collariella, Neodidymelliopsis, Ascochyta clinopodiicola, Didymella pomorum, Didymosphaeria variabile, Neocosmospora piperis and Neocucurbitaria cava.</title>
        <authorList>
            <person name="Hill R."/>
        </authorList>
    </citation>
    <scope>NUCLEOTIDE SEQUENCE</scope>
    <source>
        <strain evidence="2">IMI 355091</strain>
    </source>
</reference>
<dbReference type="InterPro" id="IPR011009">
    <property type="entry name" value="Kinase-like_dom_sf"/>
</dbReference>
<dbReference type="Proteomes" id="UP001140510">
    <property type="component" value="Unassembled WGS sequence"/>
</dbReference>
<sequence length="161" mass="18673">MLFHDDLSMNNILVDSHGHLTAVLDWECVSSVPTWRAWQFPQLLCERIRDEKPNKSTYADDSTEGNASEDPEIDNEGFWVKEMQNAQPEWVAVMRASKLKADFERAVQACDSALGGGMVRRWIECLNDGWPKDLWTMMHSYPQTDEMDETGHVRMWKEVDH</sequence>
<dbReference type="EMBL" id="JAPEVA010000028">
    <property type="protein sequence ID" value="KAJ4406234.1"/>
    <property type="molecule type" value="Genomic_DNA"/>
</dbReference>
<name>A0A9W8ZE59_9PLEO</name>
<organism evidence="2 3">
    <name type="scientific">Didymella pomorum</name>
    <dbReference type="NCBI Taxonomy" id="749634"/>
    <lineage>
        <taxon>Eukaryota</taxon>
        <taxon>Fungi</taxon>
        <taxon>Dikarya</taxon>
        <taxon>Ascomycota</taxon>
        <taxon>Pezizomycotina</taxon>
        <taxon>Dothideomycetes</taxon>
        <taxon>Pleosporomycetidae</taxon>
        <taxon>Pleosporales</taxon>
        <taxon>Pleosporineae</taxon>
        <taxon>Didymellaceae</taxon>
        <taxon>Didymella</taxon>
    </lineage>
</organism>